<dbReference type="EMBL" id="JBIRWE010000001">
    <property type="protein sequence ID" value="MFI1963289.1"/>
    <property type="molecule type" value="Genomic_DNA"/>
</dbReference>
<dbReference type="PANTHER" id="PTHR33393">
    <property type="entry name" value="POLYGLUTAMINE SYNTHESIS ACCESSORY PROTEIN RV0574C-RELATED"/>
    <property type="match status" value="1"/>
</dbReference>
<dbReference type="InterPro" id="IPR029052">
    <property type="entry name" value="Metallo-depent_PP-like"/>
</dbReference>
<gene>
    <name evidence="3" type="ORF">ACH429_03975</name>
</gene>
<accession>A0ABW7UKT4</accession>
<dbReference type="RefSeq" id="WP_055470790.1">
    <property type="nucleotide sequence ID" value="NZ_JBIRWE010000001.1"/>
</dbReference>
<dbReference type="SUPFAM" id="SSF56300">
    <property type="entry name" value="Metallo-dependent phosphatases"/>
    <property type="match status" value="1"/>
</dbReference>
<dbReference type="Gene3D" id="3.60.21.10">
    <property type="match status" value="1"/>
</dbReference>
<protein>
    <submittedName>
        <fullName evidence="3">CapA family protein</fullName>
    </submittedName>
</protein>
<dbReference type="Proteomes" id="UP001611548">
    <property type="component" value="Unassembled WGS sequence"/>
</dbReference>
<evidence type="ECO:0000256" key="1">
    <source>
        <dbReference type="ARBA" id="ARBA00005662"/>
    </source>
</evidence>
<dbReference type="PANTHER" id="PTHR33393:SF11">
    <property type="entry name" value="POLYGLUTAMINE SYNTHESIS ACCESSORY PROTEIN RV0574C-RELATED"/>
    <property type="match status" value="1"/>
</dbReference>
<evidence type="ECO:0000313" key="3">
    <source>
        <dbReference type="EMBL" id="MFI1963289.1"/>
    </source>
</evidence>
<keyword evidence="4" id="KW-1185">Reference proteome</keyword>
<dbReference type="InterPro" id="IPR052169">
    <property type="entry name" value="CW_Biosynth-Accessory"/>
</dbReference>
<evidence type="ECO:0000313" key="4">
    <source>
        <dbReference type="Proteomes" id="UP001611548"/>
    </source>
</evidence>
<sequence>MKLALAGDTMLGRRVADEINSPVPAELFAPEVVAAAREADLLLLNLECCVSSRGAPWPDPFKPFFFRAPPRATVFLQELGVTCVTLANNHALDYGVEALADTIRHLSDAGIAWVGAGADEAAARRPVVLEHGGVRVGVVAVADHPPDFAAAADQPGTAYADLREGTPGWLREEIGSLDADITLVAPHWGPNMVDHPVPHVRRAAEVFRASGATLVAGHSAHVFQGVDDHVLFDLGDFVDDYATDPRLRNDLGLLFLVTFDEAHRPTRLEAVPLALDYCRTTLAGPRDRRWITARFREACGAFGTEVAEESGRLVVAWA</sequence>
<dbReference type="SMART" id="SM00854">
    <property type="entry name" value="PGA_cap"/>
    <property type="match status" value="1"/>
</dbReference>
<feature type="domain" description="Capsule synthesis protein CapA" evidence="2">
    <location>
        <begin position="2"/>
        <end position="241"/>
    </location>
</feature>
<comment type="similarity">
    <text evidence="1">Belongs to the CapA family.</text>
</comment>
<dbReference type="Pfam" id="PF09587">
    <property type="entry name" value="PGA_cap"/>
    <property type="match status" value="1"/>
</dbReference>
<organism evidence="3 4">
    <name type="scientific">Streptomyces pathocidini</name>
    <dbReference type="NCBI Taxonomy" id="1650571"/>
    <lineage>
        <taxon>Bacteria</taxon>
        <taxon>Bacillati</taxon>
        <taxon>Actinomycetota</taxon>
        <taxon>Actinomycetes</taxon>
        <taxon>Kitasatosporales</taxon>
        <taxon>Streptomycetaceae</taxon>
        <taxon>Streptomyces</taxon>
    </lineage>
</organism>
<proteinExistence type="inferred from homology"/>
<reference evidence="3 4" key="1">
    <citation type="submission" date="2024-10" db="EMBL/GenBank/DDBJ databases">
        <title>The Natural Products Discovery Center: Release of the First 8490 Sequenced Strains for Exploring Actinobacteria Biosynthetic Diversity.</title>
        <authorList>
            <person name="Kalkreuter E."/>
            <person name="Kautsar S.A."/>
            <person name="Yang D."/>
            <person name="Bader C.D."/>
            <person name="Teijaro C.N."/>
            <person name="Fluegel L."/>
            <person name="Davis C.M."/>
            <person name="Simpson J.R."/>
            <person name="Lauterbach L."/>
            <person name="Steele A.D."/>
            <person name="Gui C."/>
            <person name="Meng S."/>
            <person name="Li G."/>
            <person name="Viehrig K."/>
            <person name="Ye F."/>
            <person name="Su P."/>
            <person name="Kiefer A.F."/>
            <person name="Nichols A."/>
            <person name="Cepeda A.J."/>
            <person name="Yan W."/>
            <person name="Fan B."/>
            <person name="Jiang Y."/>
            <person name="Adhikari A."/>
            <person name="Zheng C.-J."/>
            <person name="Schuster L."/>
            <person name="Cowan T.M."/>
            <person name="Smanski M.J."/>
            <person name="Chevrette M.G."/>
            <person name="De Carvalho L.P.S."/>
            <person name="Shen B."/>
        </authorList>
    </citation>
    <scope>NUCLEOTIDE SEQUENCE [LARGE SCALE GENOMIC DNA]</scope>
    <source>
        <strain evidence="3 4">NPDC020327</strain>
    </source>
</reference>
<evidence type="ECO:0000259" key="2">
    <source>
        <dbReference type="SMART" id="SM00854"/>
    </source>
</evidence>
<name>A0ABW7UKT4_9ACTN</name>
<dbReference type="InterPro" id="IPR019079">
    <property type="entry name" value="Capsule_synth_CapA"/>
</dbReference>
<comment type="caution">
    <text evidence="3">The sequence shown here is derived from an EMBL/GenBank/DDBJ whole genome shotgun (WGS) entry which is preliminary data.</text>
</comment>
<dbReference type="CDD" id="cd07381">
    <property type="entry name" value="MPP_CapA"/>
    <property type="match status" value="1"/>
</dbReference>